<dbReference type="Proteomes" id="UP000228767">
    <property type="component" value="Unassembled WGS sequence"/>
</dbReference>
<dbReference type="GO" id="GO:0016747">
    <property type="term" value="F:acyltransferase activity, transferring groups other than amino-acyl groups"/>
    <property type="evidence" value="ECO:0007669"/>
    <property type="project" value="InterPro"/>
</dbReference>
<protein>
    <recommendedName>
        <fullName evidence="2">N-acetyltransferase domain-containing protein</fullName>
    </recommendedName>
</protein>
<dbReference type="AlphaFoldDB" id="A0A2H0RGV8"/>
<proteinExistence type="predicted"/>
<feature type="compositionally biased region" description="Polar residues" evidence="1">
    <location>
        <begin position="816"/>
        <end position="828"/>
    </location>
</feature>
<feature type="compositionally biased region" description="Basic and acidic residues" evidence="1">
    <location>
        <begin position="841"/>
        <end position="851"/>
    </location>
</feature>
<evidence type="ECO:0000259" key="2">
    <source>
        <dbReference type="PROSITE" id="PS51186"/>
    </source>
</evidence>
<feature type="domain" description="N-acetyltransferase" evidence="2">
    <location>
        <begin position="612"/>
        <end position="769"/>
    </location>
</feature>
<dbReference type="Gene3D" id="3.40.630.30">
    <property type="match status" value="1"/>
</dbReference>
<reference evidence="3 4" key="1">
    <citation type="submission" date="2017-09" db="EMBL/GenBank/DDBJ databases">
        <title>Depth-based differentiation of microbial function through sediment-hosted aquifers and enrichment of novel symbionts in the deep terrestrial subsurface.</title>
        <authorList>
            <person name="Probst A.J."/>
            <person name="Ladd B."/>
            <person name="Jarett J.K."/>
            <person name="Geller-Mcgrath D.E."/>
            <person name="Sieber C.M."/>
            <person name="Emerson J.B."/>
            <person name="Anantharaman K."/>
            <person name="Thomas B.C."/>
            <person name="Malmstrom R."/>
            <person name="Stieglmeier M."/>
            <person name="Klingl A."/>
            <person name="Woyke T."/>
            <person name="Ryan C.M."/>
            <person name="Banfield J.F."/>
        </authorList>
    </citation>
    <scope>NUCLEOTIDE SEQUENCE [LARGE SCALE GENOMIC DNA]</scope>
    <source>
        <strain evidence="3">CG10_big_fil_rev_8_21_14_0_10_51_16</strain>
    </source>
</reference>
<dbReference type="PROSITE" id="PS51186">
    <property type="entry name" value="GNAT"/>
    <property type="match status" value="1"/>
</dbReference>
<feature type="region of interest" description="Disordered" evidence="1">
    <location>
        <begin position="1"/>
        <end position="38"/>
    </location>
</feature>
<dbReference type="EMBL" id="PCYI01000002">
    <property type="protein sequence ID" value="PIR45254.1"/>
    <property type="molecule type" value="Genomic_DNA"/>
</dbReference>
<dbReference type="SUPFAM" id="SSF55729">
    <property type="entry name" value="Acyl-CoA N-acyltransferases (Nat)"/>
    <property type="match status" value="1"/>
</dbReference>
<dbReference type="Pfam" id="PF00583">
    <property type="entry name" value="Acetyltransf_1"/>
    <property type="match status" value="1"/>
</dbReference>
<name>A0A2H0RGV8_9BACT</name>
<feature type="compositionally biased region" description="Basic and acidic residues" evidence="1">
    <location>
        <begin position="27"/>
        <end position="38"/>
    </location>
</feature>
<comment type="caution">
    <text evidence="3">The sequence shown here is derived from an EMBL/GenBank/DDBJ whole genome shotgun (WGS) entry which is preliminary data.</text>
</comment>
<evidence type="ECO:0000256" key="1">
    <source>
        <dbReference type="SAM" id="MobiDB-lite"/>
    </source>
</evidence>
<gene>
    <name evidence="3" type="ORF">COV10_00455</name>
</gene>
<feature type="region of interest" description="Disordered" evidence="1">
    <location>
        <begin position="812"/>
        <end position="851"/>
    </location>
</feature>
<dbReference type="InterPro" id="IPR016181">
    <property type="entry name" value="Acyl_CoA_acyltransferase"/>
</dbReference>
<evidence type="ECO:0000313" key="4">
    <source>
        <dbReference type="Proteomes" id="UP000228767"/>
    </source>
</evidence>
<evidence type="ECO:0000313" key="3">
    <source>
        <dbReference type="EMBL" id="PIR45254.1"/>
    </source>
</evidence>
<dbReference type="InterPro" id="IPR000182">
    <property type="entry name" value="GNAT_dom"/>
</dbReference>
<organism evidence="3 4">
    <name type="scientific">Candidatus Vogelbacteria bacterium CG10_big_fil_rev_8_21_14_0_10_51_16</name>
    <dbReference type="NCBI Taxonomy" id="1975045"/>
    <lineage>
        <taxon>Bacteria</taxon>
        <taxon>Candidatus Vogeliibacteriota</taxon>
    </lineage>
</organism>
<sequence length="898" mass="100226">MRNLATTTAIQEGSEQLPSGTAFLGAEQRDGRESRSDEELVERRQKLLEQLTSLGIWRQRDGIAVVDIERLQKLKFGNRSLSKEKEVENIGFSKSEFLHLLQDEYVVSLGEYESAREGYNVSGDSYPLSGLGKKQGSPKNFLTPKRLFYLPDSEEHAFDAEYITEQQDKHYLNFWDFGFNKKWDDRFALADGSSIRLDELYLSKMIFGELGYRDGETGKIVVFDNDGNERPFSANWFANTYGDVGGSEDNVHTFRNSPLDYLRRSCPRLLSAGLFRSEDFRADTESVAGRTFRREVQVSEKGTFYLAGARYSLGKQFAGMTVSPLAEGKAALLKDSDDPAKSYVLFLATVDEMEEKLGEVGDKSRVSFPRRLGEHIFPYMDKMKDESAGEYRARQDGFVGFRFIHELSNEIALSSGVGMHGALTWPEQVWVGKTVVRAPEQKEAIIAGTERYGTNFLRTFFASAHGEDVSGDILALTDKKQGVPQTLGVAVFAKYAELVDAAEEVARATALLAEKSDKRPLGLQGDKVGEVATLSEEVKEKVWVLLQERAKRVLVDAARECAATHDASERFHKARGLIDNLRAIKKDLVVLAAVVKVRSAEPDFDVSEVEGVEVRTVRGGSAEAATHREAMERIFRANWAHKEKETVDEISATFREAIADPSQRFHLLVCKNKNTGAEQLAAFVRFTKLPNGSMYAGSYNVDPAVRGYKLGPALFDSLLEREAKHGIVEAVSMPDQPMLPTYVNKNGFLIDGVSEGESHWQFHLRRDDKRRERLHGPNLTGADILRVALLENAHEGDLRDYSSPWPGGGWEGVGFRNTNTSQSLSRLSHPTPALPSGRGGKKSELHNSESHEGDYRVVAFNPKLPHSKPPTDLFAGGEVVSRIHRAENGVLYFVMERV</sequence>
<feature type="compositionally biased region" description="Polar residues" evidence="1">
    <location>
        <begin position="1"/>
        <end position="19"/>
    </location>
</feature>
<accession>A0A2H0RGV8</accession>